<feature type="chain" id="PRO_5013086717" description="GPI anchored protein" evidence="1">
    <location>
        <begin position="23"/>
        <end position="411"/>
    </location>
</feature>
<keyword evidence="1" id="KW-0732">Signal</keyword>
<dbReference type="GO" id="GO:0016791">
    <property type="term" value="F:phosphatase activity"/>
    <property type="evidence" value="ECO:0007669"/>
    <property type="project" value="TreeGrafter"/>
</dbReference>
<evidence type="ECO:0000313" key="3">
    <source>
        <dbReference type="Proteomes" id="UP000184356"/>
    </source>
</evidence>
<name>A0A1L9TVJ4_9EURO</name>
<dbReference type="AlphaFoldDB" id="A0A1L9TVJ4"/>
<dbReference type="CDD" id="cd07067">
    <property type="entry name" value="HP_PGM_like"/>
    <property type="match status" value="1"/>
</dbReference>
<keyword evidence="3" id="KW-1185">Reference proteome</keyword>
<organism evidence="2 3">
    <name type="scientific">Aspergillus sydowii CBS 593.65</name>
    <dbReference type="NCBI Taxonomy" id="1036612"/>
    <lineage>
        <taxon>Eukaryota</taxon>
        <taxon>Fungi</taxon>
        <taxon>Dikarya</taxon>
        <taxon>Ascomycota</taxon>
        <taxon>Pezizomycotina</taxon>
        <taxon>Eurotiomycetes</taxon>
        <taxon>Eurotiomycetidae</taxon>
        <taxon>Eurotiales</taxon>
        <taxon>Aspergillaceae</taxon>
        <taxon>Aspergillus</taxon>
        <taxon>Aspergillus subgen. Nidulantes</taxon>
    </lineage>
</organism>
<dbReference type="VEuPathDB" id="FungiDB:ASPSYDRAFT_53142"/>
<reference evidence="3" key="1">
    <citation type="journal article" date="2017" name="Genome Biol.">
        <title>Comparative genomics reveals high biological diversity and specific adaptations in the industrially and medically important fungal genus Aspergillus.</title>
        <authorList>
            <person name="de Vries R.P."/>
            <person name="Riley R."/>
            <person name="Wiebenga A."/>
            <person name="Aguilar-Osorio G."/>
            <person name="Amillis S."/>
            <person name="Uchima C.A."/>
            <person name="Anderluh G."/>
            <person name="Asadollahi M."/>
            <person name="Askin M."/>
            <person name="Barry K."/>
            <person name="Battaglia E."/>
            <person name="Bayram O."/>
            <person name="Benocci T."/>
            <person name="Braus-Stromeyer S.A."/>
            <person name="Caldana C."/>
            <person name="Canovas D."/>
            <person name="Cerqueira G.C."/>
            <person name="Chen F."/>
            <person name="Chen W."/>
            <person name="Choi C."/>
            <person name="Clum A."/>
            <person name="Dos Santos R.A."/>
            <person name="Damasio A.R."/>
            <person name="Diallinas G."/>
            <person name="Emri T."/>
            <person name="Fekete E."/>
            <person name="Flipphi M."/>
            <person name="Freyberg S."/>
            <person name="Gallo A."/>
            <person name="Gournas C."/>
            <person name="Habgood R."/>
            <person name="Hainaut M."/>
            <person name="Harispe M.L."/>
            <person name="Henrissat B."/>
            <person name="Hilden K.S."/>
            <person name="Hope R."/>
            <person name="Hossain A."/>
            <person name="Karabika E."/>
            <person name="Karaffa L."/>
            <person name="Karanyi Z."/>
            <person name="Krasevec N."/>
            <person name="Kuo A."/>
            <person name="Kusch H."/>
            <person name="LaButti K."/>
            <person name="Lagendijk E.L."/>
            <person name="Lapidus A."/>
            <person name="Levasseur A."/>
            <person name="Lindquist E."/>
            <person name="Lipzen A."/>
            <person name="Logrieco A.F."/>
            <person name="MacCabe A."/>
            <person name="Maekelae M.R."/>
            <person name="Malavazi I."/>
            <person name="Melin P."/>
            <person name="Meyer V."/>
            <person name="Mielnichuk N."/>
            <person name="Miskei M."/>
            <person name="Molnar A.P."/>
            <person name="Mule G."/>
            <person name="Ngan C.Y."/>
            <person name="Orejas M."/>
            <person name="Orosz E."/>
            <person name="Ouedraogo J.P."/>
            <person name="Overkamp K.M."/>
            <person name="Park H.-S."/>
            <person name="Perrone G."/>
            <person name="Piumi F."/>
            <person name="Punt P.J."/>
            <person name="Ram A.F."/>
            <person name="Ramon A."/>
            <person name="Rauscher S."/>
            <person name="Record E."/>
            <person name="Riano-Pachon D.M."/>
            <person name="Robert V."/>
            <person name="Roehrig J."/>
            <person name="Ruller R."/>
            <person name="Salamov A."/>
            <person name="Salih N.S."/>
            <person name="Samson R.A."/>
            <person name="Sandor E."/>
            <person name="Sanguinetti M."/>
            <person name="Schuetze T."/>
            <person name="Sepcic K."/>
            <person name="Shelest E."/>
            <person name="Sherlock G."/>
            <person name="Sophianopoulou V."/>
            <person name="Squina F.M."/>
            <person name="Sun H."/>
            <person name="Susca A."/>
            <person name="Todd R.B."/>
            <person name="Tsang A."/>
            <person name="Unkles S.E."/>
            <person name="van de Wiele N."/>
            <person name="van Rossen-Uffink D."/>
            <person name="Oliveira J.V."/>
            <person name="Vesth T.C."/>
            <person name="Visser J."/>
            <person name="Yu J.-H."/>
            <person name="Zhou M."/>
            <person name="Andersen M.R."/>
            <person name="Archer D.B."/>
            <person name="Baker S.E."/>
            <person name="Benoit I."/>
            <person name="Brakhage A.A."/>
            <person name="Braus G.H."/>
            <person name="Fischer R."/>
            <person name="Frisvad J.C."/>
            <person name="Goldman G.H."/>
            <person name="Houbraken J."/>
            <person name="Oakley B."/>
            <person name="Pocsi I."/>
            <person name="Scazzocchio C."/>
            <person name="Seiboth B."/>
            <person name="vanKuyk P.A."/>
            <person name="Wortman J."/>
            <person name="Dyer P.S."/>
            <person name="Grigoriev I.V."/>
        </authorList>
    </citation>
    <scope>NUCLEOTIDE SEQUENCE [LARGE SCALE GENOMIC DNA]</scope>
    <source>
        <strain evidence="3">CBS 593.65</strain>
    </source>
</reference>
<dbReference type="Proteomes" id="UP000184356">
    <property type="component" value="Unassembled WGS sequence"/>
</dbReference>
<dbReference type="OrthoDB" id="496981at2759"/>
<dbReference type="SUPFAM" id="SSF53254">
    <property type="entry name" value="Phosphoglycerate mutase-like"/>
    <property type="match status" value="1"/>
</dbReference>
<dbReference type="InterPro" id="IPR029033">
    <property type="entry name" value="His_PPase_superfam"/>
</dbReference>
<dbReference type="PANTHER" id="PTHR48100">
    <property type="entry name" value="BROAD-SPECIFICITY PHOSPHATASE YOR283W-RELATED"/>
    <property type="match status" value="1"/>
</dbReference>
<dbReference type="InterPro" id="IPR013078">
    <property type="entry name" value="His_Pase_superF_clade-1"/>
</dbReference>
<dbReference type="GO" id="GO:0005737">
    <property type="term" value="C:cytoplasm"/>
    <property type="evidence" value="ECO:0007669"/>
    <property type="project" value="TreeGrafter"/>
</dbReference>
<proteinExistence type="predicted"/>
<dbReference type="Pfam" id="PF00300">
    <property type="entry name" value="His_Phos_1"/>
    <property type="match status" value="1"/>
</dbReference>
<dbReference type="PANTHER" id="PTHR48100:SF32">
    <property type="entry name" value="ANCHORED PROTEIN, PUTATIVE (AFU_ORTHOLOGUE AFUA_1G10590)-RELATED"/>
    <property type="match status" value="1"/>
</dbReference>
<accession>A0A1L9TVJ4</accession>
<gene>
    <name evidence="2" type="ORF">ASPSYDRAFT_53142</name>
</gene>
<dbReference type="GeneID" id="63764703"/>
<evidence type="ECO:0008006" key="4">
    <source>
        <dbReference type="Google" id="ProtNLM"/>
    </source>
</evidence>
<dbReference type="EMBL" id="KV878582">
    <property type="protein sequence ID" value="OJJ63449.1"/>
    <property type="molecule type" value="Genomic_DNA"/>
</dbReference>
<feature type="signal peptide" evidence="1">
    <location>
        <begin position="1"/>
        <end position="22"/>
    </location>
</feature>
<dbReference type="InterPro" id="IPR050275">
    <property type="entry name" value="PGM_Phosphatase"/>
</dbReference>
<dbReference type="SMART" id="SM00855">
    <property type="entry name" value="PGAM"/>
    <property type="match status" value="1"/>
</dbReference>
<dbReference type="Gene3D" id="3.40.50.1240">
    <property type="entry name" value="Phosphoglycerate mutase-like"/>
    <property type="match status" value="1"/>
</dbReference>
<evidence type="ECO:0000313" key="2">
    <source>
        <dbReference type="EMBL" id="OJJ63449.1"/>
    </source>
</evidence>
<protein>
    <recommendedName>
        <fullName evidence="4">GPI anchored protein</fullName>
    </recommendedName>
</protein>
<evidence type="ECO:0000256" key="1">
    <source>
        <dbReference type="SAM" id="SignalP"/>
    </source>
</evidence>
<dbReference type="RefSeq" id="XP_040707255.1">
    <property type="nucleotide sequence ID" value="XM_040848630.1"/>
</dbReference>
<sequence>MKLSTVTATLGFSAAAAAAASASKFINYTTVQGYFIQDDPSTDPSSFDYTSHNFGLLDRIYDADKAAQHSGPGSSSSSGVRNLTQWERFHRQLEYLNTNSPKHVSYKLFFLGRHGEGWHNAAEDYFGTPAWNCYYSLLTGNATRTWFDADLTPEGIRQAKVAHAYWASQSQEQKIHFPDAYYSSPLTRSLKTANLTFAGLLPSLSARAQPGGDAAAVAAFLPQVKEGFREGISLHTCDRRRSKSYIEGLFPDWMIEEGFTEEDELWTGVRAETSEAQDSRSRRALDDIFNAQAGAESVKKTRGGGGGACVPNHGGDGEKLVISVTAHSGEITSILRVIGHREFKLNTGAVIPVLIRAEEVNEPEPTATVSWTASAHCTAAPMTSTASGCVCASSAAPVTSGFPVFATETPY</sequence>